<dbReference type="EMBL" id="KZ506332">
    <property type="protein sequence ID" value="PKU40124.1"/>
    <property type="molecule type" value="Genomic_DNA"/>
</dbReference>
<dbReference type="OrthoDB" id="276744at2759"/>
<proteinExistence type="predicted"/>
<evidence type="ECO:0000313" key="1">
    <source>
        <dbReference type="EMBL" id="PKU40124.1"/>
    </source>
</evidence>
<protein>
    <recommendedName>
        <fullName evidence="3">Rna-directed dna polymerase from mobile element jockey-like</fullName>
    </recommendedName>
</protein>
<dbReference type="Proteomes" id="UP000233556">
    <property type="component" value="Unassembled WGS sequence"/>
</dbReference>
<dbReference type="AlphaFoldDB" id="A0A2I0U220"/>
<evidence type="ECO:0000313" key="2">
    <source>
        <dbReference type="Proteomes" id="UP000233556"/>
    </source>
</evidence>
<name>A0A2I0U220_LIMLA</name>
<reference evidence="2" key="2">
    <citation type="submission" date="2017-12" db="EMBL/GenBank/DDBJ databases">
        <title>Genome sequence of the Bar-tailed Godwit (Limosa lapponica baueri).</title>
        <authorList>
            <person name="Lima N.C.B."/>
            <person name="Parody-Merino A.M."/>
            <person name="Battley P.F."/>
            <person name="Fidler A.E."/>
            <person name="Prosdocimi F."/>
        </authorList>
    </citation>
    <scope>NUCLEOTIDE SEQUENCE [LARGE SCALE GENOMIC DNA]</scope>
</reference>
<accession>A0A2I0U220</accession>
<sequence>MELLEKSSVKSHYDDEGTGASHIWGKAGRAGTAQPGEEKDWGADLINVYKYLKGGCKDDRARLFLVVPSDGTRGSRHNLKHMRSPLNIRKHFVSVQVIKHWHRLPREVVESPPLEILKNFLNMVLGSLL</sequence>
<reference evidence="2" key="1">
    <citation type="submission" date="2017-11" db="EMBL/GenBank/DDBJ databases">
        <authorList>
            <person name="Lima N.C."/>
            <person name="Parody-Merino A.M."/>
            <person name="Battley P.F."/>
            <person name="Fidler A.E."/>
            <person name="Prosdocimi F."/>
        </authorList>
    </citation>
    <scope>NUCLEOTIDE SEQUENCE [LARGE SCALE GENOMIC DNA]</scope>
</reference>
<keyword evidence="2" id="KW-1185">Reference proteome</keyword>
<gene>
    <name evidence="1" type="ORF">llap_9573</name>
</gene>
<evidence type="ECO:0008006" key="3">
    <source>
        <dbReference type="Google" id="ProtNLM"/>
    </source>
</evidence>
<organism evidence="1 2">
    <name type="scientific">Limosa lapponica baueri</name>
    <dbReference type="NCBI Taxonomy" id="1758121"/>
    <lineage>
        <taxon>Eukaryota</taxon>
        <taxon>Metazoa</taxon>
        <taxon>Chordata</taxon>
        <taxon>Craniata</taxon>
        <taxon>Vertebrata</taxon>
        <taxon>Euteleostomi</taxon>
        <taxon>Archelosauria</taxon>
        <taxon>Archosauria</taxon>
        <taxon>Dinosauria</taxon>
        <taxon>Saurischia</taxon>
        <taxon>Theropoda</taxon>
        <taxon>Coelurosauria</taxon>
        <taxon>Aves</taxon>
        <taxon>Neognathae</taxon>
        <taxon>Neoaves</taxon>
        <taxon>Charadriiformes</taxon>
        <taxon>Scolopacidae</taxon>
        <taxon>Limosa</taxon>
    </lineage>
</organism>